<keyword evidence="1" id="KW-0812">Transmembrane</keyword>
<protein>
    <submittedName>
        <fullName evidence="2">PepSY domain-containing protein</fullName>
    </submittedName>
</protein>
<dbReference type="Pfam" id="PF03929">
    <property type="entry name" value="PepSY_TM"/>
    <property type="match status" value="1"/>
</dbReference>
<dbReference type="RefSeq" id="WP_187585619.1">
    <property type="nucleotide sequence ID" value="NZ_JACLHY010000014.1"/>
</dbReference>
<dbReference type="EMBL" id="JACLHY010000014">
    <property type="protein sequence ID" value="MBC8769106.1"/>
    <property type="molecule type" value="Genomic_DNA"/>
</dbReference>
<organism evidence="2 3">
    <name type="scientific">Arenibacter arenosicollis</name>
    <dbReference type="NCBI Taxonomy" id="2762274"/>
    <lineage>
        <taxon>Bacteria</taxon>
        <taxon>Pseudomonadati</taxon>
        <taxon>Bacteroidota</taxon>
        <taxon>Flavobacteriia</taxon>
        <taxon>Flavobacteriales</taxon>
        <taxon>Flavobacteriaceae</taxon>
        <taxon>Arenibacter</taxon>
    </lineage>
</organism>
<dbReference type="PANTHER" id="PTHR34219">
    <property type="entry name" value="IRON-REGULATED INNER MEMBRANE PROTEIN-RELATED"/>
    <property type="match status" value="1"/>
</dbReference>
<evidence type="ECO:0000256" key="1">
    <source>
        <dbReference type="SAM" id="Phobius"/>
    </source>
</evidence>
<keyword evidence="3" id="KW-1185">Reference proteome</keyword>
<keyword evidence="1" id="KW-0472">Membrane</keyword>
<comment type="caution">
    <text evidence="2">The sequence shown here is derived from an EMBL/GenBank/DDBJ whole genome shotgun (WGS) entry which is preliminary data.</text>
</comment>
<feature type="transmembrane region" description="Helical" evidence="1">
    <location>
        <begin position="12"/>
        <end position="35"/>
    </location>
</feature>
<gene>
    <name evidence="2" type="ORF">H4O18_13980</name>
</gene>
<reference evidence="2 3" key="1">
    <citation type="submission" date="2020-08" db="EMBL/GenBank/DDBJ databases">
        <title>Arenibacter gaetbuli sp. nov., isolated from a sand dune.</title>
        <authorList>
            <person name="Park S."/>
            <person name="Yoon J.-H."/>
        </authorList>
    </citation>
    <scope>NUCLEOTIDE SEQUENCE [LARGE SCALE GENOMIC DNA]</scope>
    <source>
        <strain evidence="2 3">BSSL-BM3</strain>
    </source>
</reference>
<dbReference type="InterPro" id="IPR005625">
    <property type="entry name" value="PepSY-ass_TM"/>
</dbReference>
<sequence length="362" mass="41767">MINFNRFIRNLHLWLGLSCGLIASISGLTGSLYIWQPELSALLNPELLTIEPIKPFDENSLYKTAYNLVEQHKDSLSKINLPYREQKTISLEYTNGETYYYHPISGSLLGIKSSSIKFFENLLNFHRTLGIPKIGKYITGSSTLLFFLLLLSSGAYLWWKTYRTNLIKGFNIKWTAKKRKLNYDIHKVLGASFFIPLMAIAFTGTYFTYNTYYKTALSIFDDSAQPKSVQNELKIGSPISHKEYLLNPDKDYDLRTVILPKNKQEGYHFRYIQDRFLMEGLRKTKELKIDQKGSITSLTDFQTDPNRNRIAAQFYPVHIGEIGGLWGRILVFIAGLIPITLFITGLKLYLLKTKRRLKAPRD</sequence>
<feature type="transmembrane region" description="Helical" evidence="1">
    <location>
        <begin position="137"/>
        <end position="159"/>
    </location>
</feature>
<keyword evidence="1" id="KW-1133">Transmembrane helix</keyword>
<accession>A0ABR7QPK7</accession>
<evidence type="ECO:0000313" key="3">
    <source>
        <dbReference type="Proteomes" id="UP000618952"/>
    </source>
</evidence>
<feature type="transmembrane region" description="Helical" evidence="1">
    <location>
        <begin position="188"/>
        <end position="209"/>
    </location>
</feature>
<evidence type="ECO:0000313" key="2">
    <source>
        <dbReference type="EMBL" id="MBC8769106.1"/>
    </source>
</evidence>
<feature type="transmembrane region" description="Helical" evidence="1">
    <location>
        <begin position="329"/>
        <end position="351"/>
    </location>
</feature>
<name>A0ABR7QPK7_9FLAO</name>
<proteinExistence type="predicted"/>
<dbReference type="Proteomes" id="UP000618952">
    <property type="component" value="Unassembled WGS sequence"/>
</dbReference>